<dbReference type="Gene3D" id="3.40.190.10">
    <property type="entry name" value="Periplasmic binding protein-like II"/>
    <property type="match status" value="1"/>
</dbReference>
<dbReference type="PROSITE" id="PS51318">
    <property type="entry name" value="TAT"/>
    <property type="match status" value="1"/>
</dbReference>
<dbReference type="Proteomes" id="UP000294702">
    <property type="component" value="Unassembled WGS sequence"/>
</dbReference>
<name>A0A4R1FVW0_9PAST</name>
<evidence type="ECO:0000259" key="3">
    <source>
        <dbReference type="Pfam" id="PF00496"/>
    </source>
</evidence>
<dbReference type="GO" id="GO:1904680">
    <property type="term" value="F:peptide transmembrane transporter activity"/>
    <property type="evidence" value="ECO:0007669"/>
    <property type="project" value="TreeGrafter"/>
</dbReference>
<dbReference type="InterPro" id="IPR030678">
    <property type="entry name" value="Peptide/Ni-bd"/>
</dbReference>
<gene>
    <name evidence="4" type="ORF">EV694_1590</name>
</gene>
<dbReference type="CDD" id="cd00995">
    <property type="entry name" value="PBP2_NikA_DppA_OppA_like"/>
    <property type="match status" value="1"/>
</dbReference>
<evidence type="ECO:0000313" key="4">
    <source>
        <dbReference type="EMBL" id="TCJ97992.1"/>
    </source>
</evidence>
<sequence>MTKNLFSQDINHLQNKSRRHFMKIVAGVGAGLAFSGSLGTFTPNALAASIKGKTIEAGIAYPLSTGFDPLTASGASSYAANLHIFEGLVDLHPATRKPYLALAAKEPEQVDDLTWRIVLRDGATFHDGSPVTTEDVVYSFERVLDPEKKSLFAMFIPFIAKVSALDEKTVEFKLKYPFALFTQRLTIVKIVPKHIVEKGQSQFDANPVGSGPFKFVSAVKDDKIVFEAYEAYNGQYPAQVEKMSWLLLSDAAARVTAQESKRTQAMESVPYIDIARLKNRKQTVESVQSFGLLFLMFNCEKAPFNNPKVRQALHFGIDTDKLIDIVFDGNAEAASSYVQTTHPDYVKATSQYPYDVKKAEALLKEAGVTQLHFQVLATDHDWVKESAPLILEAWNKIPGVKVTLQHLQSGALYNNHVDPGTYEVAIAPGDPSVFGNDLDLLLSWWYRGDVWPKRRFRWANTPEFAKVQALLDEAAKAKDHNEARKSWSEAINIIAEYVPLYPIVHRKLPSAWDSSALENYQPLPTTGVSFLGVGRK</sequence>
<dbReference type="Pfam" id="PF00496">
    <property type="entry name" value="SBP_bac_5"/>
    <property type="match status" value="1"/>
</dbReference>
<dbReference type="GO" id="GO:0030288">
    <property type="term" value="C:outer membrane-bounded periplasmic space"/>
    <property type="evidence" value="ECO:0007669"/>
    <property type="project" value="UniProtKB-ARBA"/>
</dbReference>
<proteinExistence type="inferred from homology"/>
<keyword evidence="2" id="KW-0732">Signal</keyword>
<dbReference type="AlphaFoldDB" id="A0A4R1FVW0"/>
<dbReference type="OrthoDB" id="9801912at2"/>
<dbReference type="Gene3D" id="3.90.76.10">
    <property type="entry name" value="Dipeptide-binding Protein, Domain 1"/>
    <property type="match status" value="1"/>
</dbReference>
<dbReference type="PIRSF" id="PIRSF002741">
    <property type="entry name" value="MppA"/>
    <property type="match status" value="1"/>
</dbReference>
<dbReference type="Gene3D" id="3.10.105.10">
    <property type="entry name" value="Dipeptide-binding Protein, Domain 3"/>
    <property type="match status" value="1"/>
</dbReference>
<organism evidence="4 5">
    <name type="scientific">Volucribacter psittacicida</name>
    <dbReference type="NCBI Taxonomy" id="203482"/>
    <lineage>
        <taxon>Bacteria</taxon>
        <taxon>Pseudomonadati</taxon>
        <taxon>Pseudomonadota</taxon>
        <taxon>Gammaproteobacteria</taxon>
        <taxon>Pasteurellales</taxon>
        <taxon>Pasteurellaceae</taxon>
        <taxon>Volucribacter</taxon>
    </lineage>
</organism>
<dbReference type="SUPFAM" id="SSF53850">
    <property type="entry name" value="Periplasmic binding protein-like II"/>
    <property type="match status" value="1"/>
</dbReference>
<dbReference type="InterPro" id="IPR000914">
    <property type="entry name" value="SBP_5_dom"/>
</dbReference>
<keyword evidence="5" id="KW-1185">Reference proteome</keyword>
<evidence type="ECO:0000256" key="1">
    <source>
        <dbReference type="ARBA" id="ARBA00005695"/>
    </source>
</evidence>
<reference evidence="4 5" key="1">
    <citation type="submission" date="2019-03" db="EMBL/GenBank/DDBJ databases">
        <title>Genomic Encyclopedia of Type Strains, Phase IV (KMG-IV): sequencing the most valuable type-strain genomes for metagenomic binning, comparative biology and taxonomic classification.</title>
        <authorList>
            <person name="Goeker M."/>
        </authorList>
    </citation>
    <scope>NUCLEOTIDE SEQUENCE [LARGE SCALE GENOMIC DNA]</scope>
    <source>
        <strain evidence="4 5">DSM 15534</strain>
    </source>
</reference>
<evidence type="ECO:0000256" key="2">
    <source>
        <dbReference type="ARBA" id="ARBA00022729"/>
    </source>
</evidence>
<comment type="caution">
    <text evidence="4">The sequence shown here is derived from an EMBL/GenBank/DDBJ whole genome shotgun (WGS) entry which is preliminary data.</text>
</comment>
<protein>
    <submittedName>
        <fullName evidence="4">Peptide/nickel transport system substrate-binding protein</fullName>
    </submittedName>
</protein>
<comment type="similarity">
    <text evidence="1">Belongs to the bacterial solute-binding protein 5 family.</text>
</comment>
<dbReference type="GO" id="GO:0015833">
    <property type="term" value="P:peptide transport"/>
    <property type="evidence" value="ECO:0007669"/>
    <property type="project" value="TreeGrafter"/>
</dbReference>
<dbReference type="PANTHER" id="PTHR30290">
    <property type="entry name" value="PERIPLASMIC BINDING COMPONENT OF ABC TRANSPORTER"/>
    <property type="match status" value="1"/>
</dbReference>
<dbReference type="InterPro" id="IPR006311">
    <property type="entry name" value="TAT_signal"/>
</dbReference>
<dbReference type="EMBL" id="SMFT01000003">
    <property type="protein sequence ID" value="TCJ97992.1"/>
    <property type="molecule type" value="Genomic_DNA"/>
</dbReference>
<dbReference type="PANTHER" id="PTHR30290:SF38">
    <property type="entry name" value="D,D-DIPEPTIDE-BINDING PERIPLASMIC PROTEIN DDPA-RELATED"/>
    <property type="match status" value="1"/>
</dbReference>
<feature type="domain" description="Solute-binding protein family 5" evidence="3">
    <location>
        <begin position="98"/>
        <end position="437"/>
    </location>
</feature>
<dbReference type="GO" id="GO:0043190">
    <property type="term" value="C:ATP-binding cassette (ABC) transporter complex"/>
    <property type="evidence" value="ECO:0007669"/>
    <property type="project" value="InterPro"/>
</dbReference>
<evidence type="ECO:0000313" key="5">
    <source>
        <dbReference type="Proteomes" id="UP000294702"/>
    </source>
</evidence>
<accession>A0A4R1FVW0</accession>
<dbReference type="InterPro" id="IPR039424">
    <property type="entry name" value="SBP_5"/>
</dbReference>